<dbReference type="Proteomes" id="UP000255467">
    <property type="component" value="Unassembled WGS sequence"/>
</dbReference>
<protein>
    <submittedName>
        <fullName evidence="2">Uncharacterized protein</fullName>
    </submittedName>
</protein>
<feature type="chain" id="PRO_5017061983" evidence="1">
    <location>
        <begin position="29"/>
        <end position="139"/>
    </location>
</feature>
<dbReference type="RefSeq" id="WP_115061569.1">
    <property type="nucleotide sequence ID" value="NZ_UGRY01000002.1"/>
</dbReference>
<evidence type="ECO:0000313" key="2">
    <source>
        <dbReference type="EMBL" id="SUA80125.1"/>
    </source>
</evidence>
<dbReference type="OrthoDB" id="4551699at2"/>
<dbReference type="AlphaFoldDB" id="A0A378YSG5"/>
<evidence type="ECO:0000256" key="1">
    <source>
        <dbReference type="SAM" id="SignalP"/>
    </source>
</evidence>
<dbReference type="EMBL" id="UGRY01000002">
    <property type="protein sequence ID" value="SUA80125.1"/>
    <property type="molecule type" value="Genomic_DNA"/>
</dbReference>
<keyword evidence="3" id="KW-1185">Reference proteome</keyword>
<proteinExistence type="predicted"/>
<keyword evidence="1" id="KW-0732">Signal</keyword>
<gene>
    <name evidence="2" type="ORF">NCTC1934_04122</name>
</gene>
<sequence>MKRSTFGGLAVAVASAAAPVLLAPTASADTENIRVDARVSGETCGTSGGCVIRIRTVGENRLDEVAVTVNGTLVGYAWPVQDQWDPNRGSAEVVWNPSESGSYHIVAKQGVSSGVITYDIQSPGGTGSFGGLLPSGSAG</sequence>
<feature type="signal peptide" evidence="1">
    <location>
        <begin position="1"/>
        <end position="28"/>
    </location>
</feature>
<dbReference type="STRING" id="1406858.GCA_000710895_07135"/>
<name>A0A378YSG5_9NOCA</name>
<evidence type="ECO:0000313" key="3">
    <source>
        <dbReference type="Proteomes" id="UP000255467"/>
    </source>
</evidence>
<reference evidence="2 3" key="1">
    <citation type="submission" date="2018-06" db="EMBL/GenBank/DDBJ databases">
        <authorList>
            <consortium name="Pathogen Informatics"/>
            <person name="Doyle S."/>
        </authorList>
    </citation>
    <scope>NUCLEOTIDE SEQUENCE [LARGE SCALE GENOMIC DNA]</scope>
    <source>
        <strain evidence="2 3">NCTC1934</strain>
    </source>
</reference>
<accession>A0A378YSG5</accession>
<organism evidence="2 3">
    <name type="scientific">Nocardia otitidiscaviarum</name>
    <dbReference type="NCBI Taxonomy" id="1823"/>
    <lineage>
        <taxon>Bacteria</taxon>
        <taxon>Bacillati</taxon>
        <taxon>Actinomycetota</taxon>
        <taxon>Actinomycetes</taxon>
        <taxon>Mycobacteriales</taxon>
        <taxon>Nocardiaceae</taxon>
        <taxon>Nocardia</taxon>
    </lineage>
</organism>